<dbReference type="SUPFAM" id="SSF53335">
    <property type="entry name" value="S-adenosyl-L-methionine-dependent methyltransferases"/>
    <property type="match status" value="1"/>
</dbReference>
<dbReference type="InterPro" id="IPR051052">
    <property type="entry name" value="Diverse_substrate_MTase"/>
</dbReference>
<dbReference type="EMBL" id="BAAAPF010000133">
    <property type="protein sequence ID" value="GAA2130817.1"/>
    <property type="molecule type" value="Genomic_DNA"/>
</dbReference>
<feature type="domain" description="Methyltransferase" evidence="4">
    <location>
        <begin position="94"/>
        <end position="179"/>
    </location>
</feature>
<dbReference type="GO" id="GO:0008168">
    <property type="term" value="F:methyltransferase activity"/>
    <property type="evidence" value="ECO:0007669"/>
    <property type="project" value="UniProtKB-KW"/>
</dbReference>
<keyword evidence="2" id="KW-0808">Transferase</keyword>
<keyword evidence="1 5" id="KW-0489">Methyltransferase</keyword>
<dbReference type="Gene3D" id="3.40.50.150">
    <property type="entry name" value="Vaccinia Virus protein VP39"/>
    <property type="match status" value="1"/>
</dbReference>
<keyword evidence="6" id="KW-1185">Reference proteome</keyword>
<comment type="caution">
    <text evidence="5">The sequence shown here is derived from an EMBL/GenBank/DDBJ whole genome shotgun (WGS) entry which is preliminary data.</text>
</comment>
<dbReference type="PANTHER" id="PTHR44942">
    <property type="entry name" value="METHYLTRANSF_11 DOMAIN-CONTAINING PROTEIN"/>
    <property type="match status" value="1"/>
</dbReference>
<protein>
    <submittedName>
        <fullName evidence="5">Class I SAM-dependent methyltransferase</fullName>
    </submittedName>
</protein>
<dbReference type="Pfam" id="PF13649">
    <property type="entry name" value="Methyltransf_25"/>
    <property type="match status" value="1"/>
</dbReference>
<dbReference type="CDD" id="cd02440">
    <property type="entry name" value="AdoMet_MTases"/>
    <property type="match status" value="1"/>
</dbReference>
<proteinExistence type="predicted"/>
<evidence type="ECO:0000259" key="4">
    <source>
        <dbReference type="Pfam" id="PF13649"/>
    </source>
</evidence>
<dbReference type="Proteomes" id="UP001500443">
    <property type="component" value="Unassembled WGS sequence"/>
</dbReference>
<dbReference type="InterPro" id="IPR041698">
    <property type="entry name" value="Methyltransf_25"/>
</dbReference>
<accession>A0ABN2YQY2</accession>
<gene>
    <name evidence="5" type="ORF">GCM10009802_38880</name>
</gene>
<evidence type="ECO:0000256" key="2">
    <source>
        <dbReference type="ARBA" id="ARBA00022679"/>
    </source>
</evidence>
<reference evidence="6" key="1">
    <citation type="journal article" date="2019" name="Int. J. Syst. Evol. Microbiol.">
        <title>The Global Catalogue of Microorganisms (GCM) 10K type strain sequencing project: providing services to taxonomists for standard genome sequencing and annotation.</title>
        <authorList>
            <consortium name="The Broad Institute Genomics Platform"/>
            <consortium name="The Broad Institute Genome Sequencing Center for Infectious Disease"/>
            <person name="Wu L."/>
            <person name="Ma J."/>
        </authorList>
    </citation>
    <scope>NUCLEOTIDE SEQUENCE [LARGE SCALE GENOMIC DNA]</scope>
    <source>
        <strain evidence="6">JCM 15481</strain>
    </source>
</reference>
<dbReference type="PANTHER" id="PTHR44942:SF4">
    <property type="entry name" value="METHYLTRANSFERASE TYPE 11 DOMAIN-CONTAINING PROTEIN"/>
    <property type="match status" value="1"/>
</dbReference>
<organism evidence="5 6">
    <name type="scientific">Streptomyces synnematoformans</name>
    <dbReference type="NCBI Taxonomy" id="415721"/>
    <lineage>
        <taxon>Bacteria</taxon>
        <taxon>Bacillati</taxon>
        <taxon>Actinomycetota</taxon>
        <taxon>Actinomycetes</taxon>
        <taxon>Kitasatosporales</taxon>
        <taxon>Streptomycetaceae</taxon>
        <taxon>Streptomyces</taxon>
    </lineage>
</organism>
<evidence type="ECO:0000256" key="1">
    <source>
        <dbReference type="ARBA" id="ARBA00022603"/>
    </source>
</evidence>
<sequence>MAVPVGMAGGFLAEQVVEWAGAHYSGRMPTLPSGHGPDRGSRASGAEPHRARDMAESFGADPARYDRTRPRYPEELIARIAAGAEGSRGAGGAVLDVGVGTGIVARRLRAAGCRVLGLDVDARMAAYARRDGLDVEVAPFEDWDPAGRRFDAVVAGQTWHWIDPVAGAAKAAAVLRPAGRIAVFWNVSRPAADVAGALGAAYREALPDAPLNPWSRTALDGHSAIVDRTADGIRRAGAFGEPEEWRYGWERTYTRDEWLDQLPTGGGMARIPPDRRAALLDATAAAVDSLGGAFPMRYTALAVTAVVQARV</sequence>
<evidence type="ECO:0000256" key="3">
    <source>
        <dbReference type="SAM" id="MobiDB-lite"/>
    </source>
</evidence>
<evidence type="ECO:0000313" key="6">
    <source>
        <dbReference type="Proteomes" id="UP001500443"/>
    </source>
</evidence>
<feature type="compositionally biased region" description="Basic and acidic residues" evidence="3">
    <location>
        <begin position="36"/>
        <end position="55"/>
    </location>
</feature>
<dbReference type="InterPro" id="IPR029063">
    <property type="entry name" value="SAM-dependent_MTases_sf"/>
</dbReference>
<dbReference type="GO" id="GO:0032259">
    <property type="term" value="P:methylation"/>
    <property type="evidence" value="ECO:0007669"/>
    <property type="project" value="UniProtKB-KW"/>
</dbReference>
<name>A0ABN2YQY2_9ACTN</name>
<evidence type="ECO:0000313" key="5">
    <source>
        <dbReference type="EMBL" id="GAA2130817.1"/>
    </source>
</evidence>
<feature type="region of interest" description="Disordered" evidence="3">
    <location>
        <begin position="28"/>
        <end position="67"/>
    </location>
</feature>